<dbReference type="RefSeq" id="WP_120150290.1">
    <property type="nucleotide sequence ID" value="NZ_QZVT01000013.1"/>
</dbReference>
<keyword evidence="3 5" id="KW-1133">Transmembrane helix</keyword>
<feature type="transmembrane region" description="Helical" evidence="5">
    <location>
        <begin position="365"/>
        <end position="384"/>
    </location>
</feature>
<name>A0A3A5M6W4_9MICC</name>
<feature type="transmembrane region" description="Helical" evidence="5">
    <location>
        <begin position="275"/>
        <end position="298"/>
    </location>
</feature>
<gene>
    <name evidence="7" type="ORF">D6T63_17005</name>
</gene>
<evidence type="ECO:0000313" key="8">
    <source>
        <dbReference type="Proteomes" id="UP000272560"/>
    </source>
</evidence>
<evidence type="ECO:0000256" key="1">
    <source>
        <dbReference type="ARBA" id="ARBA00004141"/>
    </source>
</evidence>
<feature type="domain" description="ABC-2 type transporter transmembrane" evidence="6">
    <location>
        <begin position="22"/>
        <end position="384"/>
    </location>
</feature>
<protein>
    <submittedName>
        <fullName evidence="7">ABC transporter permease</fullName>
    </submittedName>
</protein>
<evidence type="ECO:0000256" key="4">
    <source>
        <dbReference type="ARBA" id="ARBA00023136"/>
    </source>
</evidence>
<sequence>MARHNLSTVVSFEFFRTITKSRFWIGTLSVPVVMGIVIALIYLSNSSTSAATDARGDAQFSISYTDASGFITPEQAAAFGAEPAPAQEQAIAAVRNESLDAYFVFPVNPVTQPIRVYGVDEGIFENGKYSAVAQAMLDTAVQARIEDPAVVALTQAEPVVEVITYADGAEAEAGGINAIIPPMFYIVIFYALIVLLAGQMLASTLEEKENRVTEMILTTLNPTTLISGKVISLFLLGALQIILFSAPMIIGYLFFRQQIHIPDVDLSTLIFDPQTITVGFLLMVGGFSLFTTTLVALGTIMPTAKEARNFMGIMIALLFVPAYAVPLIVSNPQALIVQLFTYFPYSAPVTAMLRNGFGSLDLLEAGIVISILFIGSAIMLRLAVKLFQYGSISYTSRISLTKALSPKRRPAPAHT</sequence>
<dbReference type="Proteomes" id="UP000272560">
    <property type="component" value="Unassembled WGS sequence"/>
</dbReference>
<dbReference type="OrthoDB" id="9777766at2"/>
<accession>A0A3A5M6W4</accession>
<dbReference type="GO" id="GO:0016020">
    <property type="term" value="C:membrane"/>
    <property type="evidence" value="ECO:0007669"/>
    <property type="project" value="UniProtKB-SubCell"/>
</dbReference>
<comment type="caution">
    <text evidence="7">The sequence shown here is derived from an EMBL/GenBank/DDBJ whole genome shotgun (WGS) entry which is preliminary data.</text>
</comment>
<dbReference type="AlphaFoldDB" id="A0A3A5M6W4"/>
<keyword evidence="2 5" id="KW-0812">Transmembrane</keyword>
<comment type="subcellular location">
    <subcellularLocation>
        <location evidence="1">Membrane</location>
        <topology evidence="1">Multi-pass membrane protein</topology>
    </subcellularLocation>
</comment>
<dbReference type="GO" id="GO:0140359">
    <property type="term" value="F:ABC-type transporter activity"/>
    <property type="evidence" value="ECO:0007669"/>
    <property type="project" value="InterPro"/>
</dbReference>
<feature type="transmembrane region" description="Helical" evidence="5">
    <location>
        <begin position="23"/>
        <end position="43"/>
    </location>
</feature>
<proteinExistence type="predicted"/>
<feature type="transmembrane region" description="Helical" evidence="5">
    <location>
        <begin position="230"/>
        <end position="255"/>
    </location>
</feature>
<evidence type="ECO:0000256" key="5">
    <source>
        <dbReference type="SAM" id="Phobius"/>
    </source>
</evidence>
<organism evidence="7 8">
    <name type="scientific">Arthrobacter cheniae</name>
    <dbReference type="NCBI Taxonomy" id="1258888"/>
    <lineage>
        <taxon>Bacteria</taxon>
        <taxon>Bacillati</taxon>
        <taxon>Actinomycetota</taxon>
        <taxon>Actinomycetes</taxon>
        <taxon>Micrococcales</taxon>
        <taxon>Micrococcaceae</taxon>
        <taxon>Arthrobacter</taxon>
    </lineage>
</organism>
<evidence type="ECO:0000313" key="7">
    <source>
        <dbReference type="EMBL" id="RJT75964.1"/>
    </source>
</evidence>
<evidence type="ECO:0000256" key="2">
    <source>
        <dbReference type="ARBA" id="ARBA00022692"/>
    </source>
</evidence>
<dbReference type="InterPro" id="IPR013525">
    <property type="entry name" value="ABC2_TM"/>
</dbReference>
<keyword evidence="8" id="KW-1185">Reference proteome</keyword>
<evidence type="ECO:0000256" key="3">
    <source>
        <dbReference type="ARBA" id="ARBA00022989"/>
    </source>
</evidence>
<dbReference type="EMBL" id="QZVT01000013">
    <property type="protein sequence ID" value="RJT75964.1"/>
    <property type="molecule type" value="Genomic_DNA"/>
</dbReference>
<dbReference type="Pfam" id="PF12698">
    <property type="entry name" value="ABC2_membrane_3"/>
    <property type="match status" value="1"/>
</dbReference>
<feature type="transmembrane region" description="Helical" evidence="5">
    <location>
        <begin position="183"/>
        <end position="202"/>
    </location>
</feature>
<keyword evidence="4 5" id="KW-0472">Membrane</keyword>
<evidence type="ECO:0000259" key="6">
    <source>
        <dbReference type="Pfam" id="PF12698"/>
    </source>
</evidence>
<feature type="transmembrane region" description="Helical" evidence="5">
    <location>
        <begin position="310"/>
        <end position="329"/>
    </location>
</feature>
<reference evidence="7 8" key="1">
    <citation type="submission" date="2018-09" db="EMBL/GenBank/DDBJ databases">
        <title>Novel species of Arthrobacter.</title>
        <authorList>
            <person name="Liu Q."/>
            <person name="Xin Y.-H."/>
        </authorList>
    </citation>
    <scope>NUCLEOTIDE SEQUENCE [LARGE SCALE GENOMIC DNA]</scope>
    <source>
        <strain evidence="7 8">Hz2</strain>
    </source>
</reference>